<dbReference type="Pfam" id="PF11947">
    <property type="entry name" value="DUF3464"/>
    <property type="match status" value="1"/>
</dbReference>
<protein>
    <submittedName>
        <fullName evidence="3">PAM68 family protein</fullName>
    </submittedName>
</protein>
<keyword evidence="2" id="KW-0472">Membrane</keyword>
<comment type="caution">
    <text evidence="3">The sequence shown here is derived from an EMBL/GenBank/DDBJ whole genome shotgun (WGS) entry which is preliminary data.</text>
</comment>
<dbReference type="Proteomes" id="UP000830835">
    <property type="component" value="Unassembled WGS sequence"/>
</dbReference>
<keyword evidence="4" id="KW-1185">Reference proteome</keyword>
<feature type="transmembrane region" description="Helical" evidence="2">
    <location>
        <begin position="49"/>
        <end position="69"/>
    </location>
</feature>
<evidence type="ECO:0000256" key="2">
    <source>
        <dbReference type="SAM" id="Phobius"/>
    </source>
</evidence>
<accession>A0ABT0CDG9</accession>
<dbReference type="PANTHER" id="PTHR34575:SF1">
    <property type="entry name" value="PROTEIN PAM68, CHLOROPLASTIC"/>
    <property type="match status" value="1"/>
</dbReference>
<gene>
    <name evidence="3" type="ORF">JX360_13130</name>
</gene>
<reference evidence="3" key="1">
    <citation type="submission" date="2021-02" db="EMBL/GenBank/DDBJ databases">
        <title>The CRISPR/cas machinery reduction and long-range gene transfer in the hot spring cyanobacterium Synechococcus.</title>
        <authorList>
            <person name="Dvorak P."/>
            <person name="Jahodarova E."/>
            <person name="Hasler P."/>
            <person name="Poulickova A."/>
        </authorList>
    </citation>
    <scope>NUCLEOTIDE SEQUENCE</scope>
    <source>
        <strain evidence="3">Rupite</strain>
    </source>
</reference>
<feature type="compositionally biased region" description="Low complexity" evidence="1">
    <location>
        <begin position="1"/>
        <end position="14"/>
    </location>
</feature>
<keyword evidence="2" id="KW-0812">Transmembrane</keyword>
<feature type="transmembrane region" description="Helical" evidence="2">
    <location>
        <begin position="81"/>
        <end position="103"/>
    </location>
</feature>
<dbReference type="PANTHER" id="PTHR34575">
    <property type="entry name" value="PROTEIN PAM68, CHLOROPLASTIC"/>
    <property type="match status" value="1"/>
</dbReference>
<dbReference type="InterPro" id="IPR021855">
    <property type="entry name" value="PAM68-like"/>
</dbReference>
<feature type="region of interest" description="Disordered" evidence="1">
    <location>
        <begin position="1"/>
        <end position="27"/>
    </location>
</feature>
<organism evidence="3 4">
    <name type="scientific">Thermostichus vulcanus str. 'Rupite'</name>
    <dbReference type="NCBI Taxonomy" id="2813851"/>
    <lineage>
        <taxon>Bacteria</taxon>
        <taxon>Bacillati</taxon>
        <taxon>Cyanobacteriota</taxon>
        <taxon>Cyanophyceae</taxon>
        <taxon>Thermostichales</taxon>
        <taxon>Thermostichaceae</taxon>
        <taxon>Thermostichus</taxon>
    </lineage>
</organism>
<sequence length="148" mass="15917">MGKSSRYSSKVSSKTSRRRSAPSSAAAPVEKESLVPIPPEVSRRMVRRMLIFCGIPSGIGLSSFFVNYYLLVNHVVALPSYFTLVESLACFGLGFLGISYGVFSASWDPEPGSLLGIGEFRRNLGNTLKQWRASAAAPDSSDSGETSS</sequence>
<evidence type="ECO:0000256" key="1">
    <source>
        <dbReference type="SAM" id="MobiDB-lite"/>
    </source>
</evidence>
<dbReference type="EMBL" id="JAFIRA010000038">
    <property type="protein sequence ID" value="MCJ2543832.1"/>
    <property type="molecule type" value="Genomic_DNA"/>
</dbReference>
<keyword evidence="2" id="KW-1133">Transmembrane helix</keyword>
<evidence type="ECO:0000313" key="3">
    <source>
        <dbReference type="EMBL" id="MCJ2543832.1"/>
    </source>
</evidence>
<evidence type="ECO:0000313" key="4">
    <source>
        <dbReference type="Proteomes" id="UP000830835"/>
    </source>
</evidence>
<name>A0ABT0CDG9_THEVL</name>
<proteinExistence type="predicted"/>